<dbReference type="InterPro" id="IPR015883">
    <property type="entry name" value="Glyco_hydro_20_cat"/>
</dbReference>
<dbReference type="InterPro" id="IPR025705">
    <property type="entry name" value="Beta_hexosaminidase_sua/sub"/>
</dbReference>
<sequence length="523" mass="60805">MKIIKYAIITLLILTMTSGSKIKDNNLWKVVPYPNLVSTTSGTFNFNKEIKISSTDESVKQTIKFFEQKFNDLDIAIDNQSKKTIKIEISPSSNLDPESYELNISKKQITLTAPDSKGVFYGLMTIWQQLKFSKRKTIPCGTIKDEPRFAYRGFMLDESRHFFGKKKVMEIIDMMATFKMNKFHWHLTDATGWRIEIKALPKLAIIGGQGNHTNDKAEAKYYTQEEIKEVITYAKERFIEIIPEIDMPGHATAANKAYPEFSGGGSDKYPEFTFNPGKESTYDHLSNILKEVAELFPSQYIHLGGDEVHFGNESWNTDDAVQSLMKREGYETLVEVEHHFMRRMQKILNDMGKSLAGWDEIIESGINSDNTAVYWWRHDKEMLLEKSLENKFTTILCPRIPLYFDFLQHDMHKNGRTWNGIAEIEGVYKYPDSTHLFSENELHLVKGIQANLWTEKFDSEEWVDFMTFPRLLALSETAWTKKDHKDFSRFNKNMPVLFEFLEEQNLYYFNHLNPELSAEPTTH</sequence>
<dbReference type="PIRSF" id="PIRSF001093">
    <property type="entry name" value="B-hxosamndse_ab_euk"/>
    <property type="match status" value="1"/>
</dbReference>
<dbReference type="InterPro" id="IPR017853">
    <property type="entry name" value="GH"/>
</dbReference>
<evidence type="ECO:0000256" key="1">
    <source>
        <dbReference type="ARBA" id="ARBA00001231"/>
    </source>
</evidence>
<evidence type="ECO:0000313" key="9">
    <source>
        <dbReference type="EMBL" id="SIP91751.1"/>
    </source>
</evidence>
<dbReference type="InterPro" id="IPR029018">
    <property type="entry name" value="Hex-like_dom2"/>
</dbReference>
<dbReference type="Gene3D" id="3.20.20.80">
    <property type="entry name" value="Glycosidases"/>
    <property type="match status" value="1"/>
</dbReference>
<dbReference type="InterPro" id="IPR015882">
    <property type="entry name" value="HEX_bac_N"/>
</dbReference>
<evidence type="ECO:0000256" key="4">
    <source>
        <dbReference type="ARBA" id="ARBA00022801"/>
    </source>
</evidence>
<evidence type="ECO:0000313" key="10">
    <source>
        <dbReference type="Proteomes" id="UP000186953"/>
    </source>
</evidence>
<dbReference type="RefSeq" id="WP_076546285.1">
    <property type="nucleotide sequence ID" value="NZ_FTMA01000001.1"/>
</dbReference>
<dbReference type="AlphaFoldDB" id="A0A1N6NI56"/>
<evidence type="ECO:0000259" key="8">
    <source>
        <dbReference type="Pfam" id="PF02838"/>
    </source>
</evidence>
<dbReference type="GO" id="GO:0030203">
    <property type="term" value="P:glycosaminoglycan metabolic process"/>
    <property type="evidence" value="ECO:0007669"/>
    <property type="project" value="TreeGrafter"/>
</dbReference>
<organism evidence="9 10">
    <name type="scientific">Maribacter ulvicola</name>
    <dbReference type="NCBI Taxonomy" id="228959"/>
    <lineage>
        <taxon>Bacteria</taxon>
        <taxon>Pseudomonadati</taxon>
        <taxon>Bacteroidota</taxon>
        <taxon>Flavobacteriia</taxon>
        <taxon>Flavobacteriales</taxon>
        <taxon>Flavobacteriaceae</taxon>
        <taxon>Maribacter</taxon>
    </lineage>
</organism>
<dbReference type="GO" id="GO:0004563">
    <property type="term" value="F:beta-N-acetylhexosaminidase activity"/>
    <property type="evidence" value="ECO:0007669"/>
    <property type="project" value="UniProtKB-EC"/>
</dbReference>
<evidence type="ECO:0000256" key="6">
    <source>
        <dbReference type="PIRSR" id="PIRSR625705-1"/>
    </source>
</evidence>
<dbReference type="GO" id="GO:0016020">
    <property type="term" value="C:membrane"/>
    <property type="evidence" value="ECO:0007669"/>
    <property type="project" value="TreeGrafter"/>
</dbReference>
<dbReference type="PANTHER" id="PTHR22600:SF57">
    <property type="entry name" value="BETA-N-ACETYLHEXOSAMINIDASE"/>
    <property type="match status" value="1"/>
</dbReference>
<dbReference type="CDD" id="cd06563">
    <property type="entry name" value="GH20_chitobiase-like"/>
    <property type="match status" value="1"/>
</dbReference>
<keyword evidence="10" id="KW-1185">Reference proteome</keyword>
<comment type="similarity">
    <text evidence="2">Belongs to the glycosyl hydrolase 20 family.</text>
</comment>
<dbReference type="SUPFAM" id="SSF55545">
    <property type="entry name" value="beta-N-acetylhexosaminidase-like domain"/>
    <property type="match status" value="1"/>
</dbReference>
<dbReference type="SUPFAM" id="SSF51445">
    <property type="entry name" value="(Trans)glycosidases"/>
    <property type="match status" value="1"/>
</dbReference>
<feature type="domain" description="Glycoside hydrolase family 20 catalytic" evidence="7">
    <location>
        <begin position="149"/>
        <end position="481"/>
    </location>
</feature>
<evidence type="ECO:0000259" key="7">
    <source>
        <dbReference type="Pfam" id="PF00728"/>
    </source>
</evidence>
<dbReference type="Pfam" id="PF00728">
    <property type="entry name" value="Glyco_hydro_20"/>
    <property type="match status" value="1"/>
</dbReference>
<dbReference type="PRINTS" id="PR00738">
    <property type="entry name" value="GLHYDRLASE20"/>
</dbReference>
<name>A0A1N6NI56_9FLAO</name>
<keyword evidence="5" id="KW-0326">Glycosidase</keyword>
<dbReference type="EC" id="3.2.1.52" evidence="3"/>
<dbReference type="Pfam" id="PF02838">
    <property type="entry name" value="Glyco_hydro_20b"/>
    <property type="match status" value="1"/>
</dbReference>
<protein>
    <recommendedName>
        <fullName evidence="3">beta-N-acetylhexosaminidase</fullName>
        <ecNumber evidence="3">3.2.1.52</ecNumber>
    </recommendedName>
</protein>
<proteinExistence type="inferred from homology"/>
<dbReference type="PANTHER" id="PTHR22600">
    <property type="entry name" value="BETA-HEXOSAMINIDASE"/>
    <property type="match status" value="1"/>
</dbReference>
<feature type="active site" description="Proton donor" evidence="6">
    <location>
        <position position="307"/>
    </location>
</feature>
<evidence type="ECO:0000256" key="5">
    <source>
        <dbReference type="ARBA" id="ARBA00023295"/>
    </source>
</evidence>
<reference evidence="10" key="1">
    <citation type="submission" date="2017-01" db="EMBL/GenBank/DDBJ databases">
        <authorList>
            <person name="Varghese N."/>
            <person name="Submissions S."/>
        </authorList>
    </citation>
    <scope>NUCLEOTIDE SEQUENCE [LARGE SCALE GENOMIC DNA]</scope>
    <source>
        <strain evidence="10">DSM 15366</strain>
    </source>
</reference>
<gene>
    <name evidence="9" type="ORF">SAMN05421797_1014</name>
</gene>
<evidence type="ECO:0000256" key="3">
    <source>
        <dbReference type="ARBA" id="ARBA00012663"/>
    </source>
</evidence>
<dbReference type="GO" id="GO:0005975">
    <property type="term" value="P:carbohydrate metabolic process"/>
    <property type="evidence" value="ECO:0007669"/>
    <property type="project" value="InterPro"/>
</dbReference>
<comment type="catalytic activity">
    <reaction evidence="1">
        <text>Hydrolysis of terminal non-reducing N-acetyl-D-hexosamine residues in N-acetyl-beta-D-hexosaminides.</text>
        <dbReference type="EC" id="3.2.1.52"/>
    </reaction>
</comment>
<dbReference type="Proteomes" id="UP000186953">
    <property type="component" value="Unassembled WGS sequence"/>
</dbReference>
<dbReference type="EMBL" id="FTMA01000001">
    <property type="protein sequence ID" value="SIP91751.1"/>
    <property type="molecule type" value="Genomic_DNA"/>
</dbReference>
<dbReference type="OrthoDB" id="9763537at2"/>
<feature type="domain" description="Beta-hexosaminidase bacterial type N-terminal" evidence="8">
    <location>
        <begin position="29"/>
        <end position="145"/>
    </location>
</feature>
<accession>A0A1N6NI56</accession>
<dbReference type="Gene3D" id="3.30.379.10">
    <property type="entry name" value="Chitobiase/beta-hexosaminidase domain 2-like"/>
    <property type="match status" value="1"/>
</dbReference>
<dbReference type="STRING" id="228959.SAMN05421797_1014"/>
<keyword evidence="4" id="KW-0378">Hydrolase</keyword>
<evidence type="ECO:0000256" key="2">
    <source>
        <dbReference type="ARBA" id="ARBA00006285"/>
    </source>
</evidence>